<protein>
    <submittedName>
        <fullName evidence="1">Uncharacterized protein</fullName>
    </submittedName>
</protein>
<name>A0A225UJA2_9STRA</name>
<sequence>MFKILGHVVRSLHVGDNGQRYGIAVLDYVTRYAVASTVETHEAKNVAVFLVKNIVLKFGPFR</sequence>
<dbReference type="Proteomes" id="UP000198211">
    <property type="component" value="Unassembled WGS sequence"/>
</dbReference>
<dbReference type="OrthoDB" id="111324at2759"/>
<reference evidence="2" key="1">
    <citation type="submission" date="2017-03" db="EMBL/GenBank/DDBJ databases">
        <title>Phytopthora megakarya and P. palmivora, two closely related causual agents of cacao black pod achieved similar genome size and gene model numbers by different mechanisms.</title>
        <authorList>
            <person name="Ali S."/>
            <person name="Shao J."/>
            <person name="Larry D.J."/>
            <person name="Kronmiller B."/>
            <person name="Shen D."/>
            <person name="Strem M.D."/>
            <person name="Melnick R.L."/>
            <person name="Guiltinan M.J."/>
            <person name="Tyler B.M."/>
            <person name="Meinhardt L.W."/>
            <person name="Bailey B.A."/>
        </authorList>
    </citation>
    <scope>NUCLEOTIDE SEQUENCE [LARGE SCALE GENOMIC DNA]</scope>
    <source>
        <strain evidence="2">zdho120</strain>
    </source>
</reference>
<dbReference type="AlphaFoldDB" id="A0A225UJA2"/>
<proteinExistence type="predicted"/>
<comment type="caution">
    <text evidence="1">The sequence shown here is derived from an EMBL/GenBank/DDBJ whole genome shotgun (WGS) entry which is preliminary data.</text>
</comment>
<keyword evidence="2" id="KW-1185">Reference proteome</keyword>
<gene>
    <name evidence="1" type="ORF">PHMEG_00038873</name>
</gene>
<accession>A0A225UJA2</accession>
<organism evidence="1 2">
    <name type="scientific">Phytophthora megakarya</name>
    <dbReference type="NCBI Taxonomy" id="4795"/>
    <lineage>
        <taxon>Eukaryota</taxon>
        <taxon>Sar</taxon>
        <taxon>Stramenopiles</taxon>
        <taxon>Oomycota</taxon>
        <taxon>Peronosporomycetes</taxon>
        <taxon>Peronosporales</taxon>
        <taxon>Peronosporaceae</taxon>
        <taxon>Phytophthora</taxon>
    </lineage>
</organism>
<evidence type="ECO:0000313" key="2">
    <source>
        <dbReference type="Proteomes" id="UP000198211"/>
    </source>
</evidence>
<dbReference type="EMBL" id="NBNE01018562">
    <property type="protein sequence ID" value="OWY92209.1"/>
    <property type="molecule type" value="Genomic_DNA"/>
</dbReference>
<evidence type="ECO:0000313" key="1">
    <source>
        <dbReference type="EMBL" id="OWY92209.1"/>
    </source>
</evidence>